<reference evidence="1" key="3">
    <citation type="submission" date="2018-07" db="EMBL/GenBank/DDBJ databases">
        <title>WGS assembly of Glycine max.</title>
        <authorList>
            <person name="Schmutz J."/>
            <person name="Cannon S."/>
            <person name="Schlueter J."/>
            <person name="Ma J."/>
            <person name="Mitros T."/>
            <person name="Nelson W."/>
            <person name="Hyten D."/>
            <person name="Song Q."/>
            <person name="Thelen J."/>
            <person name="Cheng J."/>
            <person name="Xu D."/>
            <person name="Hellsten U."/>
            <person name="May G."/>
            <person name="Yu Y."/>
            <person name="Sakurai T."/>
            <person name="Umezawa T."/>
            <person name="Bhattacharyya M."/>
            <person name="Sandhu D."/>
            <person name="Valliyodan B."/>
            <person name="Lindquist E."/>
            <person name="Peto M."/>
            <person name="Grant D."/>
            <person name="Shu S."/>
            <person name="Goodstein D."/>
            <person name="Barry K."/>
            <person name="Futrell-Griggs M."/>
            <person name="Abernathy B."/>
            <person name="Du J."/>
            <person name="Tian Z."/>
            <person name="Zhu L."/>
            <person name="Gill N."/>
            <person name="Joshi T."/>
            <person name="Libault M."/>
            <person name="Sethuraman A."/>
            <person name="Zhang X."/>
            <person name="Shinozaki K."/>
            <person name="Nguyen H."/>
            <person name="Wing R."/>
            <person name="Cregan P."/>
            <person name="Specht J."/>
            <person name="Grimwood J."/>
            <person name="Rokhsar D."/>
            <person name="Stacey G."/>
            <person name="Shoemaker R."/>
            <person name="Jackson S."/>
        </authorList>
    </citation>
    <scope>NUCLEOTIDE SEQUENCE</scope>
    <source>
        <tissue evidence="1">Callus</tissue>
    </source>
</reference>
<organism evidence="1">
    <name type="scientific">Glycine max</name>
    <name type="common">Soybean</name>
    <name type="synonym">Glycine hispida</name>
    <dbReference type="NCBI Taxonomy" id="3847"/>
    <lineage>
        <taxon>Eukaryota</taxon>
        <taxon>Viridiplantae</taxon>
        <taxon>Streptophyta</taxon>
        <taxon>Embryophyta</taxon>
        <taxon>Tracheophyta</taxon>
        <taxon>Spermatophyta</taxon>
        <taxon>Magnoliopsida</taxon>
        <taxon>eudicotyledons</taxon>
        <taxon>Gunneridae</taxon>
        <taxon>Pentapetalae</taxon>
        <taxon>rosids</taxon>
        <taxon>fabids</taxon>
        <taxon>Fabales</taxon>
        <taxon>Fabaceae</taxon>
        <taxon>Papilionoideae</taxon>
        <taxon>50 kb inversion clade</taxon>
        <taxon>NPAAA clade</taxon>
        <taxon>indigoferoid/millettioid clade</taxon>
        <taxon>Phaseoleae</taxon>
        <taxon>Glycine</taxon>
        <taxon>Glycine subgen. Soja</taxon>
    </lineage>
</organism>
<dbReference type="InParanoid" id="A0A0R0K6V9"/>
<reference evidence="2" key="2">
    <citation type="submission" date="2018-02" db="UniProtKB">
        <authorList>
            <consortium name="EnsemblPlants"/>
        </authorList>
    </citation>
    <scope>IDENTIFICATION</scope>
    <source>
        <strain evidence="2">Williams 82</strain>
    </source>
</reference>
<proteinExistence type="predicted"/>
<name>A0A0R0K6V9_SOYBN</name>
<sequence>MLDAWSLTHLRMFLGKQINHQNLTWNFKLFQRNVTMIITFIRRLAEGQLQPAQLAICRLV</sequence>
<dbReference type="EMBL" id="CM000838">
    <property type="protein sequence ID" value="KRH59247.1"/>
    <property type="molecule type" value="Genomic_DNA"/>
</dbReference>
<keyword evidence="3" id="KW-1185">Reference proteome</keyword>
<dbReference type="Proteomes" id="UP000008827">
    <property type="component" value="Chromosome 5"/>
</dbReference>
<reference evidence="1 2" key="1">
    <citation type="journal article" date="2010" name="Nature">
        <title>Genome sequence of the palaeopolyploid soybean.</title>
        <authorList>
            <person name="Schmutz J."/>
            <person name="Cannon S.B."/>
            <person name="Schlueter J."/>
            <person name="Ma J."/>
            <person name="Mitros T."/>
            <person name="Nelson W."/>
            <person name="Hyten D.L."/>
            <person name="Song Q."/>
            <person name="Thelen J.J."/>
            <person name="Cheng J."/>
            <person name="Xu D."/>
            <person name="Hellsten U."/>
            <person name="May G.D."/>
            <person name="Yu Y."/>
            <person name="Sakurai T."/>
            <person name="Umezawa T."/>
            <person name="Bhattacharyya M.K."/>
            <person name="Sandhu D."/>
            <person name="Valliyodan B."/>
            <person name="Lindquist E."/>
            <person name="Peto M."/>
            <person name="Grant D."/>
            <person name="Shu S."/>
            <person name="Goodstein D."/>
            <person name="Barry K."/>
            <person name="Futrell-Griggs M."/>
            <person name="Abernathy B."/>
            <person name="Du J."/>
            <person name="Tian Z."/>
            <person name="Zhu L."/>
            <person name="Gill N."/>
            <person name="Joshi T."/>
            <person name="Libault M."/>
            <person name="Sethuraman A."/>
            <person name="Zhang X.-C."/>
            <person name="Shinozaki K."/>
            <person name="Nguyen H.T."/>
            <person name="Wing R.A."/>
            <person name="Cregan P."/>
            <person name="Specht J."/>
            <person name="Grimwood J."/>
            <person name="Rokhsar D."/>
            <person name="Stacey G."/>
            <person name="Shoemaker R.C."/>
            <person name="Jackson S.A."/>
        </authorList>
    </citation>
    <scope>NUCLEOTIDE SEQUENCE</scope>
    <source>
        <strain evidence="2">cv. Williams 82</strain>
        <tissue evidence="1">Callus</tissue>
    </source>
</reference>
<evidence type="ECO:0000313" key="2">
    <source>
        <dbReference type="EnsemblPlants" id="KRH59247"/>
    </source>
</evidence>
<evidence type="ECO:0000313" key="3">
    <source>
        <dbReference type="Proteomes" id="UP000008827"/>
    </source>
</evidence>
<dbReference type="Gramene" id="KRH59247">
    <property type="protein sequence ID" value="KRH59247"/>
    <property type="gene ID" value="GLYMA_05G173800"/>
</dbReference>
<dbReference type="AlphaFoldDB" id="A0A0R0K6V9"/>
<accession>A0A0R0K6V9</accession>
<dbReference type="EnsemblPlants" id="KRH59247">
    <property type="protein sequence ID" value="KRH59247"/>
    <property type="gene ID" value="GLYMA_05G173800"/>
</dbReference>
<evidence type="ECO:0000313" key="1">
    <source>
        <dbReference type="EMBL" id="KRH59247.1"/>
    </source>
</evidence>
<dbReference type="SMR" id="A0A0R0K6V9"/>
<gene>
    <name evidence="1" type="ORF">GLYMA_05G173800</name>
</gene>
<protein>
    <submittedName>
        <fullName evidence="1 2">Uncharacterized protein</fullName>
    </submittedName>
</protein>